<dbReference type="NCBIfam" id="TIGR01347">
    <property type="entry name" value="sucB"/>
    <property type="match status" value="1"/>
</dbReference>
<dbReference type="GO" id="GO:0033512">
    <property type="term" value="P:L-lysine catabolic process to acetyl-CoA via saccharopine"/>
    <property type="evidence" value="ECO:0007669"/>
    <property type="project" value="UniProtKB-UniPathway"/>
</dbReference>
<dbReference type="Gene3D" id="2.40.50.100">
    <property type="match status" value="1"/>
</dbReference>
<comment type="similarity">
    <text evidence="4">Belongs to the 2-oxoacid dehydrogenase family.</text>
</comment>
<organism evidence="13">
    <name type="scientific">Lentimicrobium saccharophilum</name>
    <dbReference type="NCBI Taxonomy" id="1678841"/>
    <lineage>
        <taxon>Bacteria</taxon>
        <taxon>Pseudomonadati</taxon>
        <taxon>Bacteroidota</taxon>
        <taxon>Bacteroidia</taxon>
        <taxon>Bacteroidales</taxon>
        <taxon>Lentimicrobiaceae</taxon>
        <taxon>Lentimicrobium</taxon>
    </lineage>
</organism>
<evidence type="ECO:0000256" key="6">
    <source>
        <dbReference type="ARBA" id="ARBA00022679"/>
    </source>
</evidence>
<feature type="domain" description="Lipoyl-binding" evidence="12">
    <location>
        <begin position="2"/>
        <end position="76"/>
    </location>
</feature>
<dbReference type="OrthoDB" id="9805770at2"/>
<evidence type="ECO:0000313" key="13">
    <source>
        <dbReference type="EMBL" id="GAP43662.1"/>
    </source>
</evidence>
<dbReference type="Pfam" id="PF00364">
    <property type="entry name" value="Biotin_lipoyl"/>
    <property type="match status" value="1"/>
</dbReference>
<dbReference type="InterPro" id="IPR023213">
    <property type="entry name" value="CAT-like_dom_sf"/>
</dbReference>
<name>A0A0S7C0V2_9BACT</name>
<dbReference type="SUPFAM" id="SSF51230">
    <property type="entry name" value="Single hybrid motif"/>
    <property type="match status" value="1"/>
</dbReference>
<dbReference type="SUPFAM" id="SSF52777">
    <property type="entry name" value="CoA-dependent acyltransferases"/>
    <property type="match status" value="1"/>
</dbReference>
<comment type="catalytic activity">
    <reaction evidence="9">
        <text>N(6)-[(R)-dihydrolipoyl]-L-lysyl-[protein] + succinyl-CoA = N(6)-[(R)-S(8)-succinyldihydrolipoyl]-L-lysyl-[protein] + CoA</text>
        <dbReference type="Rhea" id="RHEA:15213"/>
        <dbReference type="Rhea" id="RHEA-COMP:10475"/>
        <dbReference type="Rhea" id="RHEA-COMP:20092"/>
        <dbReference type="ChEBI" id="CHEBI:57287"/>
        <dbReference type="ChEBI" id="CHEBI:57292"/>
        <dbReference type="ChEBI" id="CHEBI:83100"/>
        <dbReference type="ChEBI" id="CHEBI:83120"/>
        <dbReference type="EC" id="2.3.1.61"/>
    </reaction>
</comment>
<keyword evidence="6" id="KW-0808">Transferase</keyword>
<dbReference type="GO" id="GO:0004149">
    <property type="term" value="F:dihydrolipoyllysine-residue succinyltransferase activity"/>
    <property type="evidence" value="ECO:0007669"/>
    <property type="project" value="UniProtKB-UniRule"/>
</dbReference>
<keyword evidence="14" id="KW-1185">Reference proteome</keyword>
<evidence type="ECO:0000259" key="12">
    <source>
        <dbReference type="PROSITE" id="PS50968"/>
    </source>
</evidence>
<evidence type="ECO:0000256" key="5">
    <source>
        <dbReference type="ARBA" id="ARBA00022532"/>
    </source>
</evidence>
<comment type="function">
    <text evidence="2">E2 component of the 2-oxoglutarate dehydrogenase (OGDH) complex which catalyzes the second step in the conversion of 2-oxoglutarate to succinyl-CoA and CO(2).</text>
</comment>
<feature type="compositionally biased region" description="Polar residues" evidence="11">
    <location>
        <begin position="172"/>
        <end position="184"/>
    </location>
</feature>
<dbReference type="GO" id="GO:0005829">
    <property type="term" value="C:cytosol"/>
    <property type="evidence" value="ECO:0007669"/>
    <property type="project" value="TreeGrafter"/>
</dbReference>
<dbReference type="InterPro" id="IPR001078">
    <property type="entry name" value="2-oxoacid_DH_actylTfrase"/>
</dbReference>
<dbReference type="InterPro" id="IPR050537">
    <property type="entry name" value="2-oxoacid_dehydrogenase"/>
</dbReference>
<dbReference type="UniPathway" id="UPA00868">
    <property type="reaction ID" value="UER00840"/>
</dbReference>
<evidence type="ECO:0000256" key="8">
    <source>
        <dbReference type="ARBA" id="ARBA00023315"/>
    </source>
</evidence>
<evidence type="ECO:0000256" key="4">
    <source>
        <dbReference type="ARBA" id="ARBA00007317"/>
    </source>
</evidence>
<feature type="compositionally biased region" description="Low complexity" evidence="11">
    <location>
        <begin position="79"/>
        <end position="91"/>
    </location>
</feature>
<protein>
    <recommendedName>
        <fullName evidence="10">Dihydrolipoyllysine-residue succinyltransferase</fullName>
        <ecNumber evidence="10">2.3.1.61</ecNumber>
    </recommendedName>
</protein>
<dbReference type="InterPro" id="IPR000089">
    <property type="entry name" value="Biotin_lipoyl"/>
</dbReference>
<evidence type="ECO:0000256" key="11">
    <source>
        <dbReference type="SAM" id="MobiDB-lite"/>
    </source>
</evidence>
<keyword evidence="7" id="KW-0450">Lipoyl</keyword>
<evidence type="ECO:0000256" key="2">
    <source>
        <dbReference type="ARBA" id="ARBA00004052"/>
    </source>
</evidence>
<dbReference type="STRING" id="1678841.TBC1_111818"/>
<dbReference type="Pfam" id="PF00198">
    <property type="entry name" value="2-oxoacid_dh"/>
    <property type="match status" value="1"/>
</dbReference>
<dbReference type="Gene3D" id="3.30.559.10">
    <property type="entry name" value="Chloramphenicol acetyltransferase-like domain"/>
    <property type="match status" value="1"/>
</dbReference>
<dbReference type="EMBL" id="DF968182">
    <property type="protein sequence ID" value="GAP43662.1"/>
    <property type="molecule type" value="Genomic_DNA"/>
</dbReference>
<dbReference type="PROSITE" id="PS50968">
    <property type="entry name" value="BIOTINYL_LIPOYL"/>
    <property type="match status" value="1"/>
</dbReference>
<feature type="region of interest" description="Disordered" evidence="11">
    <location>
        <begin position="79"/>
        <end position="128"/>
    </location>
</feature>
<dbReference type="Proteomes" id="UP000053091">
    <property type="component" value="Unassembled WGS sequence"/>
</dbReference>
<sequence>MMIEVKVPSPGESISEVQLASWLVNDGDFVERDAEIAEIDSDKATLTINASEEGIIKILVQAGETIKVGSVVAQIDTSVARPAAAPVPSSKSEPEPAGKPGSDNKADEKPEVKTEDAPASAGEHHLHISPLARKVMKERNVSEKDILDYIGRIRIGKADVEEVASAGPPQAVASSAETTWGGTRSTERKKMSTLRQKLAQRLVSVKNETAMLTTFNEVNMSRIMDLRKKYNETFKKKHDVSLGFMSLFTKAVTIALKHYPQVNAMIDGDEMIFHDYADIGIAVSAPKGLVVPVIRNAESLSLAEIEKKIKELAVKARDNKITLEEMSGGTFTITNGGVFGSMMSTPILNPPQSAILGMHNIVERPIAVEGQVVIAPMMYVALSYDHRVIDGRESVGFLVKIKEMLENPERMLFDGTEPVQALLQI</sequence>
<dbReference type="NCBIfam" id="NF004309">
    <property type="entry name" value="PRK05704.1"/>
    <property type="match status" value="1"/>
</dbReference>
<dbReference type="AlphaFoldDB" id="A0A0S7C0V2"/>
<dbReference type="InterPro" id="IPR011053">
    <property type="entry name" value="Single_hybrid_motif"/>
</dbReference>
<gene>
    <name evidence="13" type="ORF">TBC1_111818</name>
</gene>
<dbReference type="PANTHER" id="PTHR43416">
    <property type="entry name" value="DIHYDROLIPOYLLYSINE-RESIDUE SUCCINYLTRANSFERASE COMPONENT OF 2-OXOGLUTARATE DEHYDROGENASE COMPLEX, MITOCHONDRIAL-RELATED"/>
    <property type="match status" value="1"/>
</dbReference>
<evidence type="ECO:0000256" key="1">
    <source>
        <dbReference type="ARBA" id="ARBA00001938"/>
    </source>
</evidence>
<keyword evidence="8" id="KW-0012">Acyltransferase</keyword>
<dbReference type="EC" id="2.3.1.61" evidence="10"/>
<comment type="cofactor">
    <cofactor evidence="1">
        <name>(R)-lipoate</name>
        <dbReference type="ChEBI" id="CHEBI:83088"/>
    </cofactor>
</comment>
<reference evidence="13" key="1">
    <citation type="journal article" date="2015" name="Genome Announc.">
        <title>Draft Genome Sequence of Bacteroidales Strain TBC1, a Novel Isolate from a Methanogenic Wastewater Treatment System.</title>
        <authorList>
            <person name="Tourlousse D.M."/>
            <person name="Matsuura N."/>
            <person name="Sun L."/>
            <person name="Toyonaga M."/>
            <person name="Kuroda K."/>
            <person name="Ohashi A."/>
            <person name="Cruz R."/>
            <person name="Yamaguchi T."/>
            <person name="Sekiguchi Y."/>
        </authorList>
    </citation>
    <scope>NUCLEOTIDE SEQUENCE [LARGE SCALE GENOMIC DNA]</scope>
    <source>
        <strain evidence="13">TBC1</strain>
    </source>
</reference>
<comment type="pathway">
    <text evidence="3">Amino-acid degradation; L-lysine degradation via saccharopine pathway; glutaryl-CoA from L-lysine: step 6/6.</text>
</comment>
<dbReference type="GO" id="GO:0045252">
    <property type="term" value="C:oxoglutarate dehydrogenase complex"/>
    <property type="evidence" value="ECO:0007669"/>
    <property type="project" value="UniProtKB-UniRule"/>
</dbReference>
<evidence type="ECO:0000256" key="7">
    <source>
        <dbReference type="ARBA" id="ARBA00022823"/>
    </source>
</evidence>
<dbReference type="InterPro" id="IPR006255">
    <property type="entry name" value="SucB"/>
</dbReference>
<evidence type="ECO:0000256" key="10">
    <source>
        <dbReference type="NCBIfam" id="TIGR01347"/>
    </source>
</evidence>
<accession>A0A0S7C0V2</accession>
<dbReference type="PATRIC" id="fig|1678841.3.peg.2024"/>
<feature type="region of interest" description="Disordered" evidence="11">
    <location>
        <begin position="166"/>
        <end position="188"/>
    </location>
</feature>
<dbReference type="FunFam" id="3.30.559.10:FF:000007">
    <property type="entry name" value="Dihydrolipoamide acetyltransferase component of pyruvate dehydrogenase complex"/>
    <property type="match status" value="1"/>
</dbReference>
<proteinExistence type="inferred from homology"/>
<dbReference type="RefSeq" id="WP_062041135.1">
    <property type="nucleotide sequence ID" value="NZ_DF968182.1"/>
</dbReference>
<dbReference type="GO" id="GO:0006099">
    <property type="term" value="P:tricarboxylic acid cycle"/>
    <property type="evidence" value="ECO:0007669"/>
    <property type="project" value="UniProtKB-UniRule"/>
</dbReference>
<evidence type="ECO:0000256" key="9">
    <source>
        <dbReference type="ARBA" id="ARBA00052761"/>
    </source>
</evidence>
<keyword evidence="5" id="KW-0816">Tricarboxylic acid cycle</keyword>
<dbReference type="PANTHER" id="PTHR43416:SF5">
    <property type="entry name" value="DIHYDROLIPOYLLYSINE-RESIDUE SUCCINYLTRANSFERASE COMPONENT OF 2-OXOGLUTARATE DEHYDROGENASE COMPLEX, MITOCHONDRIAL"/>
    <property type="match status" value="1"/>
</dbReference>
<evidence type="ECO:0000313" key="14">
    <source>
        <dbReference type="Proteomes" id="UP000053091"/>
    </source>
</evidence>
<feature type="compositionally biased region" description="Basic and acidic residues" evidence="11">
    <location>
        <begin position="92"/>
        <end position="126"/>
    </location>
</feature>
<evidence type="ECO:0000256" key="3">
    <source>
        <dbReference type="ARBA" id="ARBA00005145"/>
    </source>
</evidence>
<dbReference type="CDD" id="cd06849">
    <property type="entry name" value="lipoyl_domain"/>
    <property type="match status" value="1"/>
</dbReference>